<proteinExistence type="predicted"/>
<evidence type="ECO:0000313" key="2">
    <source>
        <dbReference type="EMBL" id="MCS0633385.1"/>
    </source>
</evidence>
<evidence type="ECO:0000313" key="3">
    <source>
        <dbReference type="Proteomes" id="UP001165263"/>
    </source>
</evidence>
<evidence type="ECO:0000256" key="1">
    <source>
        <dbReference type="SAM" id="SignalP"/>
    </source>
</evidence>
<feature type="signal peptide" evidence="1">
    <location>
        <begin position="1"/>
        <end position="22"/>
    </location>
</feature>
<dbReference type="RefSeq" id="WP_259452359.1">
    <property type="nucleotide sequence ID" value="NZ_CP119520.1"/>
</dbReference>
<name>A0ABT2C7L0_9BURK</name>
<gene>
    <name evidence="2" type="ORF">NX786_29005</name>
</gene>
<feature type="chain" id="PRO_5045720822" evidence="1">
    <location>
        <begin position="23"/>
        <end position="89"/>
    </location>
</feature>
<sequence>MNKRQALIAAALASVCATQATAGGQMDAQSGNDEKCYGVAKAGQNDCGTATHGCAGMATADKDPAEWKFVPKGTCEKAGGKLNPPKQGK</sequence>
<organism evidence="2 3">
    <name type="scientific">Telluria mixta</name>
    <dbReference type="NCBI Taxonomy" id="34071"/>
    <lineage>
        <taxon>Bacteria</taxon>
        <taxon>Pseudomonadati</taxon>
        <taxon>Pseudomonadota</taxon>
        <taxon>Betaproteobacteria</taxon>
        <taxon>Burkholderiales</taxon>
        <taxon>Oxalobacteraceae</taxon>
        <taxon>Telluria group</taxon>
        <taxon>Telluria</taxon>
    </lineage>
</organism>
<dbReference type="EMBL" id="JANUHC010000014">
    <property type="protein sequence ID" value="MCS0633385.1"/>
    <property type="molecule type" value="Genomic_DNA"/>
</dbReference>
<keyword evidence="3" id="KW-1185">Reference proteome</keyword>
<dbReference type="Proteomes" id="UP001165263">
    <property type="component" value="Unassembled WGS sequence"/>
</dbReference>
<comment type="caution">
    <text evidence="2">The sequence shown here is derived from an EMBL/GenBank/DDBJ whole genome shotgun (WGS) entry which is preliminary data.</text>
</comment>
<reference evidence="2" key="1">
    <citation type="submission" date="2022-08" db="EMBL/GenBank/DDBJ databases">
        <title>Reclassification of Massilia species as members of the genera Telluria, Duganella, Pseudoduganella, Mokoshia gen. nov. and Zemynaea gen. nov. using orthogonal and non-orthogonal genome-based approaches.</title>
        <authorList>
            <person name="Bowman J.P."/>
        </authorList>
    </citation>
    <scope>NUCLEOTIDE SEQUENCE</scope>
    <source>
        <strain evidence="2">LMG 11547</strain>
    </source>
</reference>
<protein>
    <submittedName>
        <fullName evidence="2">DUF2282 domain-containing protein</fullName>
    </submittedName>
</protein>
<keyword evidence="1" id="KW-0732">Signal</keyword>
<accession>A0ABT2C7L0</accession>
<dbReference type="Pfam" id="PF10048">
    <property type="entry name" value="DUF2282"/>
    <property type="match status" value="1"/>
</dbReference>
<dbReference type="InterPro" id="IPR018740">
    <property type="entry name" value="DUF2282_membr"/>
</dbReference>